<dbReference type="AlphaFoldDB" id="A0AAD4BH68"/>
<evidence type="ECO:0000259" key="1">
    <source>
        <dbReference type="PROSITE" id="PS50011"/>
    </source>
</evidence>
<dbReference type="Pfam" id="PF00069">
    <property type="entry name" value="Pkinase"/>
    <property type="match status" value="1"/>
</dbReference>
<reference evidence="2" key="2">
    <citation type="journal article" date="2020" name="Nat. Commun.">
        <title>Large-scale genome sequencing of mycorrhizal fungi provides insights into the early evolution of symbiotic traits.</title>
        <authorList>
            <person name="Miyauchi S."/>
            <person name="Kiss E."/>
            <person name="Kuo A."/>
            <person name="Drula E."/>
            <person name="Kohler A."/>
            <person name="Sanchez-Garcia M."/>
            <person name="Morin E."/>
            <person name="Andreopoulos B."/>
            <person name="Barry K.W."/>
            <person name="Bonito G."/>
            <person name="Buee M."/>
            <person name="Carver A."/>
            <person name="Chen C."/>
            <person name="Cichocki N."/>
            <person name="Clum A."/>
            <person name="Culley D."/>
            <person name="Crous P.W."/>
            <person name="Fauchery L."/>
            <person name="Girlanda M."/>
            <person name="Hayes R.D."/>
            <person name="Keri Z."/>
            <person name="LaButti K."/>
            <person name="Lipzen A."/>
            <person name="Lombard V."/>
            <person name="Magnuson J."/>
            <person name="Maillard F."/>
            <person name="Murat C."/>
            <person name="Nolan M."/>
            <person name="Ohm R.A."/>
            <person name="Pangilinan J."/>
            <person name="Pereira M.F."/>
            <person name="Perotto S."/>
            <person name="Peter M."/>
            <person name="Pfister S."/>
            <person name="Riley R."/>
            <person name="Sitrit Y."/>
            <person name="Stielow J.B."/>
            <person name="Szollosi G."/>
            <person name="Zifcakova L."/>
            <person name="Stursova M."/>
            <person name="Spatafora J.W."/>
            <person name="Tedersoo L."/>
            <person name="Vaario L.M."/>
            <person name="Yamada A."/>
            <person name="Yan M."/>
            <person name="Wang P."/>
            <person name="Xu J."/>
            <person name="Bruns T."/>
            <person name="Baldrian P."/>
            <person name="Vilgalys R."/>
            <person name="Dunand C."/>
            <person name="Henrissat B."/>
            <person name="Grigoriev I.V."/>
            <person name="Hibbett D."/>
            <person name="Nagy L.G."/>
            <person name="Martin F.M."/>
        </authorList>
    </citation>
    <scope>NUCLEOTIDE SEQUENCE</scope>
    <source>
        <strain evidence="2">BED1</strain>
    </source>
</reference>
<sequence length="454" mass="51317">MAAKSSQYFAIQGNQTKRIYDGRYNVARPANTNGPPIQLFNPAFAYFSSKAFDPEYHVPKEFIQDVIGFMATFAAIHCSEVDRTKHLHPSLAKIIGWPIVAAENRDRTVPDAVVNSYSYGHHRLFLIISEEKNEFGDGGSDPSVQASFSFQRVMSQEENVWVREGCCFPVFLIAHAGPWLTVSGAIITSECVVQRLTDFIWIPIHSVCDDEQYFRVGRVLYALRESVKRLDMWYRTVLKIDENPPISSRFRFCPTPDAFLHDSKPVTFAYVTPLERDPSCMTYLAKTKEGNRVVVKFVTRYGADAHHVMAAAGFAPKLLYHGLINIKDDMPSYGNLRMVVMEYVEGMTLHDAIQGKKCLPGFSASLRKAIVLLHCQNFVFGDLREPNIMVTPDGNAQLIDFDWAGQEGVVTYPPSISPSILWAKGTRALEFIRKEHDLHMVTLVEADYKKHCSM</sequence>
<dbReference type="Gene3D" id="1.10.510.10">
    <property type="entry name" value="Transferase(Phosphotransferase) domain 1"/>
    <property type="match status" value="1"/>
</dbReference>
<evidence type="ECO:0000313" key="3">
    <source>
        <dbReference type="Proteomes" id="UP001194468"/>
    </source>
</evidence>
<dbReference type="EMBL" id="WHUW01000068">
    <property type="protein sequence ID" value="KAF8429404.1"/>
    <property type="molecule type" value="Genomic_DNA"/>
</dbReference>
<proteinExistence type="predicted"/>
<feature type="domain" description="Protein kinase" evidence="1">
    <location>
        <begin position="268"/>
        <end position="454"/>
    </location>
</feature>
<gene>
    <name evidence="2" type="ORF">L210DRAFT_3418823</name>
</gene>
<comment type="caution">
    <text evidence="2">The sequence shown here is derived from an EMBL/GenBank/DDBJ whole genome shotgun (WGS) entry which is preliminary data.</text>
</comment>
<reference evidence="2" key="1">
    <citation type="submission" date="2019-10" db="EMBL/GenBank/DDBJ databases">
        <authorList>
            <consortium name="DOE Joint Genome Institute"/>
            <person name="Kuo A."/>
            <person name="Miyauchi S."/>
            <person name="Kiss E."/>
            <person name="Drula E."/>
            <person name="Kohler A."/>
            <person name="Sanchez-Garcia M."/>
            <person name="Andreopoulos B."/>
            <person name="Barry K.W."/>
            <person name="Bonito G."/>
            <person name="Buee M."/>
            <person name="Carver A."/>
            <person name="Chen C."/>
            <person name="Cichocki N."/>
            <person name="Clum A."/>
            <person name="Culley D."/>
            <person name="Crous P.W."/>
            <person name="Fauchery L."/>
            <person name="Girlanda M."/>
            <person name="Hayes R."/>
            <person name="Keri Z."/>
            <person name="LaButti K."/>
            <person name="Lipzen A."/>
            <person name="Lombard V."/>
            <person name="Magnuson J."/>
            <person name="Maillard F."/>
            <person name="Morin E."/>
            <person name="Murat C."/>
            <person name="Nolan M."/>
            <person name="Ohm R."/>
            <person name="Pangilinan J."/>
            <person name="Pereira M."/>
            <person name="Perotto S."/>
            <person name="Peter M."/>
            <person name="Riley R."/>
            <person name="Sitrit Y."/>
            <person name="Stielow B."/>
            <person name="Szollosi G."/>
            <person name="Zifcakova L."/>
            <person name="Stursova M."/>
            <person name="Spatafora J.W."/>
            <person name="Tedersoo L."/>
            <person name="Vaario L.-M."/>
            <person name="Yamada A."/>
            <person name="Yan M."/>
            <person name="Wang P."/>
            <person name="Xu J."/>
            <person name="Bruns T."/>
            <person name="Baldrian P."/>
            <person name="Vilgalys R."/>
            <person name="Henrissat B."/>
            <person name="Grigoriev I.V."/>
            <person name="Hibbett D."/>
            <person name="Nagy L.G."/>
            <person name="Martin F.M."/>
        </authorList>
    </citation>
    <scope>NUCLEOTIDE SEQUENCE</scope>
    <source>
        <strain evidence="2">BED1</strain>
    </source>
</reference>
<accession>A0AAD4BH68</accession>
<keyword evidence="3" id="KW-1185">Reference proteome</keyword>
<dbReference type="Proteomes" id="UP001194468">
    <property type="component" value="Unassembled WGS sequence"/>
</dbReference>
<dbReference type="GO" id="GO:0004672">
    <property type="term" value="F:protein kinase activity"/>
    <property type="evidence" value="ECO:0007669"/>
    <property type="project" value="InterPro"/>
</dbReference>
<dbReference type="SUPFAM" id="SSF56112">
    <property type="entry name" value="Protein kinase-like (PK-like)"/>
    <property type="match status" value="1"/>
</dbReference>
<evidence type="ECO:0000313" key="2">
    <source>
        <dbReference type="EMBL" id="KAF8429404.1"/>
    </source>
</evidence>
<protein>
    <recommendedName>
        <fullName evidence="1">Protein kinase domain-containing protein</fullName>
    </recommendedName>
</protein>
<organism evidence="2 3">
    <name type="scientific">Boletus edulis BED1</name>
    <dbReference type="NCBI Taxonomy" id="1328754"/>
    <lineage>
        <taxon>Eukaryota</taxon>
        <taxon>Fungi</taxon>
        <taxon>Dikarya</taxon>
        <taxon>Basidiomycota</taxon>
        <taxon>Agaricomycotina</taxon>
        <taxon>Agaricomycetes</taxon>
        <taxon>Agaricomycetidae</taxon>
        <taxon>Boletales</taxon>
        <taxon>Boletineae</taxon>
        <taxon>Boletaceae</taxon>
        <taxon>Boletoideae</taxon>
        <taxon>Boletus</taxon>
    </lineage>
</organism>
<name>A0AAD4BH68_BOLED</name>
<dbReference type="GO" id="GO:0005524">
    <property type="term" value="F:ATP binding"/>
    <property type="evidence" value="ECO:0007669"/>
    <property type="project" value="InterPro"/>
</dbReference>
<dbReference type="InterPro" id="IPR011009">
    <property type="entry name" value="Kinase-like_dom_sf"/>
</dbReference>
<dbReference type="InterPro" id="IPR000719">
    <property type="entry name" value="Prot_kinase_dom"/>
</dbReference>
<dbReference type="PROSITE" id="PS50011">
    <property type="entry name" value="PROTEIN_KINASE_DOM"/>
    <property type="match status" value="1"/>
</dbReference>